<keyword evidence="1" id="KW-0732">Signal</keyword>
<reference evidence="2 3" key="1">
    <citation type="submission" date="2020-08" db="EMBL/GenBank/DDBJ databases">
        <title>Sphingobacterium sp. DN00404 isolated from aquaculture water.</title>
        <authorList>
            <person name="Zhang M."/>
        </authorList>
    </citation>
    <scope>NUCLEOTIDE SEQUENCE [LARGE SCALE GENOMIC DNA]</scope>
    <source>
        <strain evidence="2 3">KCTC 42746</strain>
    </source>
</reference>
<protein>
    <submittedName>
        <fullName evidence="2">Uncharacterized protein</fullName>
    </submittedName>
</protein>
<name>A0ABR7XTU7_9SPHI</name>
<feature type="signal peptide" evidence="1">
    <location>
        <begin position="1"/>
        <end position="17"/>
    </location>
</feature>
<evidence type="ECO:0000313" key="3">
    <source>
        <dbReference type="Proteomes" id="UP000651112"/>
    </source>
</evidence>
<dbReference type="RefSeq" id="WP_190314302.1">
    <property type="nucleotide sequence ID" value="NZ_JACNYL010000003.1"/>
</dbReference>
<comment type="caution">
    <text evidence="2">The sequence shown here is derived from an EMBL/GenBank/DDBJ whole genome shotgun (WGS) entry which is preliminary data.</text>
</comment>
<dbReference type="Proteomes" id="UP000651112">
    <property type="component" value="Unassembled WGS sequence"/>
</dbReference>
<feature type="chain" id="PRO_5047288513" evidence="1">
    <location>
        <begin position="18"/>
        <end position="149"/>
    </location>
</feature>
<dbReference type="EMBL" id="JACNYL010000003">
    <property type="protein sequence ID" value="MBD1422589.1"/>
    <property type="molecule type" value="Genomic_DNA"/>
</dbReference>
<evidence type="ECO:0000313" key="2">
    <source>
        <dbReference type="EMBL" id="MBD1422589.1"/>
    </source>
</evidence>
<organism evidence="2 3">
    <name type="scientific">Sphingobacterium chuzhouense</name>
    <dbReference type="NCBI Taxonomy" id="1742264"/>
    <lineage>
        <taxon>Bacteria</taxon>
        <taxon>Pseudomonadati</taxon>
        <taxon>Bacteroidota</taxon>
        <taxon>Sphingobacteriia</taxon>
        <taxon>Sphingobacteriales</taxon>
        <taxon>Sphingobacteriaceae</taxon>
        <taxon>Sphingobacterium</taxon>
    </lineage>
</organism>
<evidence type="ECO:0000256" key="1">
    <source>
        <dbReference type="SAM" id="SignalP"/>
    </source>
</evidence>
<gene>
    <name evidence="2" type="ORF">H8B21_13510</name>
</gene>
<sequence>MIKYLLFFLFIIFSSCATNVVTKMYDVVLIENSEIYFGNENYFSASETIVKGTPVKIQAKVSRKGYQKVRYGNRLGYIHSPKYRVKESRRITTDSIPNYFVTASTDTSNSIRTTTNKYRPSSGTVHVKGYYRKDGTYVRPHTRRAPRKR</sequence>
<dbReference type="PROSITE" id="PS51257">
    <property type="entry name" value="PROKAR_LIPOPROTEIN"/>
    <property type="match status" value="1"/>
</dbReference>
<keyword evidence="3" id="KW-1185">Reference proteome</keyword>
<proteinExistence type="predicted"/>
<accession>A0ABR7XTU7</accession>